<reference evidence="5" key="1">
    <citation type="journal article" date="2023" name="Commun. Biol.">
        <title>Genome analysis of Parmales, the sister group of diatoms, reveals the evolutionary specialization of diatoms from phago-mixotrophs to photoautotrophs.</title>
        <authorList>
            <person name="Ban H."/>
            <person name="Sato S."/>
            <person name="Yoshikawa S."/>
            <person name="Yamada K."/>
            <person name="Nakamura Y."/>
            <person name="Ichinomiya M."/>
            <person name="Sato N."/>
            <person name="Blanc-Mathieu R."/>
            <person name="Endo H."/>
            <person name="Kuwata A."/>
            <person name="Ogata H."/>
        </authorList>
    </citation>
    <scope>NUCLEOTIDE SEQUENCE [LARGE SCALE GENOMIC DNA]</scope>
</reference>
<evidence type="ECO:0000256" key="1">
    <source>
        <dbReference type="PROSITE-ProRule" id="PRU00283"/>
    </source>
</evidence>
<dbReference type="PANTHER" id="PTHR24115:SF194">
    <property type="entry name" value="KINESIN-LIKE PROTEIN KIF6"/>
    <property type="match status" value="1"/>
</dbReference>
<dbReference type="InterPro" id="IPR001752">
    <property type="entry name" value="Kinesin_motor_dom"/>
</dbReference>
<feature type="binding site" evidence="1">
    <location>
        <begin position="99"/>
        <end position="106"/>
    </location>
    <ligand>
        <name>ATP</name>
        <dbReference type="ChEBI" id="CHEBI:30616"/>
    </ligand>
</feature>
<dbReference type="GO" id="GO:0005874">
    <property type="term" value="C:microtubule"/>
    <property type="evidence" value="ECO:0007669"/>
    <property type="project" value="TreeGrafter"/>
</dbReference>
<dbReference type="EMBL" id="BRYA01000003">
    <property type="protein sequence ID" value="GMI30777.1"/>
    <property type="molecule type" value="Genomic_DNA"/>
</dbReference>
<feature type="compositionally biased region" description="Basic and acidic residues" evidence="2">
    <location>
        <begin position="543"/>
        <end position="552"/>
    </location>
</feature>
<keyword evidence="5" id="KW-1185">Reference proteome</keyword>
<dbReference type="PANTHER" id="PTHR24115">
    <property type="entry name" value="KINESIN-RELATED"/>
    <property type="match status" value="1"/>
</dbReference>
<comment type="similarity">
    <text evidence="1">Belongs to the TRAFAC class myosin-kinesin ATPase superfamily. Kinesin family.</text>
</comment>
<dbReference type="InterPro" id="IPR036961">
    <property type="entry name" value="Kinesin_motor_dom_sf"/>
</dbReference>
<dbReference type="GO" id="GO:0005524">
    <property type="term" value="F:ATP binding"/>
    <property type="evidence" value="ECO:0007669"/>
    <property type="project" value="UniProtKB-UniRule"/>
</dbReference>
<dbReference type="GO" id="GO:0005871">
    <property type="term" value="C:kinesin complex"/>
    <property type="evidence" value="ECO:0007669"/>
    <property type="project" value="TreeGrafter"/>
</dbReference>
<dbReference type="SMART" id="SM00129">
    <property type="entry name" value="KISc"/>
    <property type="match status" value="1"/>
</dbReference>
<dbReference type="AlphaFoldDB" id="A0A9W7G2Z0"/>
<comment type="caution">
    <text evidence="4">The sequence shown here is derived from an EMBL/GenBank/DDBJ whole genome shotgun (WGS) entry which is preliminary data.</text>
</comment>
<dbReference type="OrthoDB" id="3176171at2759"/>
<evidence type="ECO:0000259" key="3">
    <source>
        <dbReference type="PROSITE" id="PS50067"/>
    </source>
</evidence>
<keyword evidence="1" id="KW-0547">Nucleotide-binding</keyword>
<dbReference type="InterPro" id="IPR027417">
    <property type="entry name" value="P-loop_NTPase"/>
</dbReference>
<dbReference type="PRINTS" id="PR00380">
    <property type="entry name" value="KINESINHEAVY"/>
</dbReference>
<dbReference type="Gene3D" id="3.40.850.10">
    <property type="entry name" value="Kinesin motor domain"/>
    <property type="match status" value="1"/>
</dbReference>
<dbReference type="GO" id="GO:0016887">
    <property type="term" value="F:ATP hydrolysis activity"/>
    <property type="evidence" value="ECO:0007669"/>
    <property type="project" value="TreeGrafter"/>
</dbReference>
<proteinExistence type="inferred from homology"/>
<dbReference type="SUPFAM" id="SSF52540">
    <property type="entry name" value="P-loop containing nucleoside triphosphate hydrolases"/>
    <property type="match status" value="1"/>
</dbReference>
<gene>
    <name evidence="4" type="ORF">TrCOL_g3225</name>
</gene>
<keyword evidence="1" id="KW-0505">Motor protein</keyword>
<name>A0A9W7G2Z0_9STRA</name>
<keyword evidence="1" id="KW-0067">ATP-binding</keyword>
<dbReference type="PROSITE" id="PS50067">
    <property type="entry name" value="KINESIN_MOTOR_2"/>
    <property type="match status" value="1"/>
</dbReference>
<sequence>MKVFVRFRPPPDPSSPSLLNLSFTSSPNSSSTLPDTLSVKLPSTHLPSHASTNINPRYTFQDGGILPLTSSQFPIYDAVLRSDVPSLFEGVNVTVLAYGQTGSGKTYTCTGGESYQERGLIPLALEDVYRLRERGGRGEVRVLVRFVEVYNECCYDLLEEGKRFKDVGEWEKLKLGTHEGGGSFIKGARTYECETERQALGFLFMGNVNRVVRETRMNKGSSRSHAIFTVEVECREGREIKSGRLNIVDLSGSERINKFARGRGGSMEETEGRNINLSLHHLQRVVLNLSGGGHVGWRDSMLTWLLKEDISGGGKAAFVGTIRMEKEWWGESGETLGFLGRCGKVQVKYKKNVFEEGEGFEVQLGLARRELDEVRGALEGERRAREGEGRAWEGERRGWLEEREGWERRVKELERGAKEREEGWMGREKEWGERFERLTREGRERVRGLEERVKGLEERLRAGGGGGGVQVEGGKVEGGKVEGWEGGGGGFDEFDGLEDGVGGSSDLANGAPDFEGAGTSTLLNTSEGSQGGYDGDKSMNNPDIRDERERGVVDTSGEGGEEKEKKHLSLRSMVKMRGMFRRKKKG</sequence>
<dbReference type="GO" id="GO:0007018">
    <property type="term" value="P:microtubule-based movement"/>
    <property type="evidence" value="ECO:0007669"/>
    <property type="project" value="InterPro"/>
</dbReference>
<dbReference type="Proteomes" id="UP001165065">
    <property type="component" value="Unassembled WGS sequence"/>
</dbReference>
<dbReference type="Pfam" id="PF00225">
    <property type="entry name" value="Kinesin"/>
    <property type="match status" value="1"/>
</dbReference>
<feature type="domain" description="Kinesin motor" evidence="3">
    <location>
        <begin position="1"/>
        <end position="345"/>
    </location>
</feature>
<protein>
    <recommendedName>
        <fullName evidence="3">Kinesin motor domain-containing protein</fullName>
    </recommendedName>
</protein>
<feature type="compositionally biased region" description="Polar residues" evidence="2">
    <location>
        <begin position="518"/>
        <end position="528"/>
    </location>
</feature>
<evidence type="ECO:0000313" key="4">
    <source>
        <dbReference type="EMBL" id="GMI30777.1"/>
    </source>
</evidence>
<evidence type="ECO:0000256" key="2">
    <source>
        <dbReference type="SAM" id="MobiDB-lite"/>
    </source>
</evidence>
<dbReference type="GO" id="GO:0003777">
    <property type="term" value="F:microtubule motor activity"/>
    <property type="evidence" value="ECO:0007669"/>
    <property type="project" value="InterPro"/>
</dbReference>
<dbReference type="GO" id="GO:0008017">
    <property type="term" value="F:microtubule binding"/>
    <property type="evidence" value="ECO:0007669"/>
    <property type="project" value="InterPro"/>
</dbReference>
<evidence type="ECO:0000313" key="5">
    <source>
        <dbReference type="Proteomes" id="UP001165065"/>
    </source>
</evidence>
<accession>A0A9W7G2Z0</accession>
<organism evidence="4 5">
    <name type="scientific">Triparma columacea</name>
    <dbReference type="NCBI Taxonomy" id="722753"/>
    <lineage>
        <taxon>Eukaryota</taxon>
        <taxon>Sar</taxon>
        <taxon>Stramenopiles</taxon>
        <taxon>Ochrophyta</taxon>
        <taxon>Bolidophyceae</taxon>
        <taxon>Parmales</taxon>
        <taxon>Triparmaceae</taxon>
        <taxon>Triparma</taxon>
    </lineage>
</organism>
<feature type="region of interest" description="Disordered" evidence="2">
    <location>
        <begin position="481"/>
        <end position="586"/>
    </location>
</feature>
<dbReference type="InterPro" id="IPR027640">
    <property type="entry name" value="Kinesin-like_fam"/>
</dbReference>